<accession>A0A6A6XK15</accession>
<dbReference type="SMART" id="SM00220">
    <property type="entry name" value="S_TKc"/>
    <property type="match status" value="1"/>
</dbReference>
<dbReference type="Pfam" id="PF00069">
    <property type="entry name" value="Pkinase"/>
    <property type="match status" value="1"/>
</dbReference>
<dbReference type="GO" id="GO:0004674">
    <property type="term" value="F:protein serine/threonine kinase activity"/>
    <property type="evidence" value="ECO:0007669"/>
    <property type="project" value="TreeGrafter"/>
</dbReference>
<keyword evidence="3" id="KW-1185">Reference proteome</keyword>
<dbReference type="PROSITE" id="PS50011">
    <property type="entry name" value="PROTEIN_KINASE_DOM"/>
    <property type="match status" value="1"/>
</dbReference>
<feature type="domain" description="Protein kinase" evidence="1">
    <location>
        <begin position="105"/>
        <end position="450"/>
    </location>
</feature>
<gene>
    <name evidence="2" type="ORF">K505DRAFT_191182</name>
</gene>
<evidence type="ECO:0000259" key="1">
    <source>
        <dbReference type="PROSITE" id="PS50011"/>
    </source>
</evidence>
<keyword evidence="2" id="KW-0418">Kinase</keyword>
<dbReference type="EMBL" id="MU001823">
    <property type="protein sequence ID" value="KAF2796752.1"/>
    <property type="molecule type" value="Genomic_DNA"/>
</dbReference>
<dbReference type="Proteomes" id="UP000799757">
    <property type="component" value="Unassembled WGS sequence"/>
</dbReference>
<evidence type="ECO:0000313" key="3">
    <source>
        <dbReference type="Proteomes" id="UP000799757"/>
    </source>
</evidence>
<reference evidence="2" key="1">
    <citation type="journal article" date="2020" name="Stud. Mycol.">
        <title>101 Dothideomycetes genomes: a test case for predicting lifestyles and emergence of pathogens.</title>
        <authorList>
            <person name="Haridas S."/>
            <person name="Albert R."/>
            <person name="Binder M."/>
            <person name="Bloem J."/>
            <person name="Labutti K."/>
            <person name="Salamov A."/>
            <person name="Andreopoulos B."/>
            <person name="Baker S."/>
            <person name="Barry K."/>
            <person name="Bills G."/>
            <person name="Bluhm B."/>
            <person name="Cannon C."/>
            <person name="Castanera R."/>
            <person name="Culley D."/>
            <person name="Daum C."/>
            <person name="Ezra D."/>
            <person name="Gonzalez J."/>
            <person name="Henrissat B."/>
            <person name="Kuo A."/>
            <person name="Liang C."/>
            <person name="Lipzen A."/>
            <person name="Lutzoni F."/>
            <person name="Magnuson J."/>
            <person name="Mondo S."/>
            <person name="Nolan M."/>
            <person name="Ohm R."/>
            <person name="Pangilinan J."/>
            <person name="Park H.-J."/>
            <person name="Ramirez L."/>
            <person name="Alfaro M."/>
            <person name="Sun H."/>
            <person name="Tritt A."/>
            <person name="Yoshinaga Y."/>
            <person name="Zwiers L.-H."/>
            <person name="Turgeon B."/>
            <person name="Goodwin S."/>
            <person name="Spatafora J."/>
            <person name="Crous P."/>
            <person name="Grigoriev I."/>
        </authorList>
    </citation>
    <scope>NUCLEOTIDE SEQUENCE</scope>
    <source>
        <strain evidence="2">CBS 109.77</strain>
    </source>
</reference>
<organism evidence="2 3">
    <name type="scientific">Melanomma pulvis-pyrius CBS 109.77</name>
    <dbReference type="NCBI Taxonomy" id="1314802"/>
    <lineage>
        <taxon>Eukaryota</taxon>
        <taxon>Fungi</taxon>
        <taxon>Dikarya</taxon>
        <taxon>Ascomycota</taxon>
        <taxon>Pezizomycotina</taxon>
        <taxon>Dothideomycetes</taxon>
        <taxon>Pleosporomycetidae</taxon>
        <taxon>Pleosporales</taxon>
        <taxon>Melanommataceae</taxon>
        <taxon>Melanomma</taxon>
    </lineage>
</organism>
<keyword evidence="2" id="KW-0808">Transferase</keyword>
<dbReference type="GO" id="GO:0005524">
    <property type="term" value="F:ATP binding"/>
    <property type="evidence" value="ECO:0007669"/>
    <property type="project" value="InterPro"/>
</dbReference>
<dbReference type="InterPro" id="IPR000719">
    <property type="entry name" value="Prot_kinase_dom"/>
</dbReference>
<dbReference type="InterPro" id="IPR011009">
    <property type="entry name" value="Kinase-like_dom_sf"/>
</dbReference>
<dbReference type="OrthoDB" id="1046782at2759"/>
<dbReference type="AlphaFoldDB" id="A0A6A6XK15"/>
<dbReference type="Gene3D" id="3.30.200.20">
    <property type="entry name" value="Phosphorylase Kinase, domain 1"/>
    <property type="match status" value="1"/>
</dbReference>
<dbReference type="CDD" id="cd00180">
    <property type="entry name" value="PKc"/>
    <property type="match status" value="1"/>
</dbReference>
<dbReference type="PANTHER" id="PTHR24359">
    <property type="entry name" value="SERINE/THREONINE-PROTEIN KINASE SBK1"/>
    <property type="match status" value="1"/>
</dbReference>
<sequence>LAQTICESAPRLFATLGYIKKEREIAHLLDEEISDKDLPFEIQKSTTPENKYALQGKGGKKIKCIAQWTDKVSEKFHRHQWWMNAPVFKEGVHHDLDNNDMLPIINRTAATIAGGFSKVYLAEIHSSHHNFSGVKQSDEGKFNVAIKKLTTNNSEEDFKRETEFFKTLVSKQHGPHPHLINLLATYRWKGKYHLILPCATENLETYWRNTKPDYSEETMRWCLNQMAGIVNGLLDIHECTIPNTTEIGRGSSSSIKLKRGEEKFGRHGDIKAENILWFASSAASDDPKGTLKIADFGLGRFHGRDTRSNVDWRQIKSSPTYEPPELKLHKPVSRAYDMWSLGCIFLEFATWMLKGQEGNEDFADERGSPDSNPIFKELSNDEFFTVIDTDRTMAVVRDGVVRWVAHLHQHKNCSAFIHDLLDMIMGHLLVIRPAYRYGAVELDRKFQSFRQKAKAPEYLV</sequence>
<name>A0A6A6XK15_9PLEO</name>
<evidence type="ECO:0000313" key="2">
    <source>
        <dbReference type="EMBL" id="KAF2796752.1"/>
    </source>
</evidence>
<feature type="non-terminal residue" evidence="2">
    <location>
        <position position="1"/>
    </location>
</feature>
<dbReference type="Gene3D" id="1.10.510.10">
    <property type="entry name" value="Transferase(Phosphotransferase) domain 1"/>
    <property type="match status" value="1"/>
</dbReference>
<proteinExistence type="predicted"/>
<dbReference type="SUPFAM" id="SSF56112">
    <property type="entry name" value="Protein kinase-like (PK-like)"/>
    <property type="match status" value="1"/>
</dbReference>
<protein>
    <submittedName>
        <fullName evidence="2">Kinase-like protein</fullName>
    </submittedName>
</protein>
<dbReference type="PANTHER" id="PTHR24359:SF1">
    <property type="entry name" value="INHIBITOR OF NUCLEAR FACTOR KAPPA-B KINASE EPSILON SUBUNIT HOMOLOG 1-RELATED"/>
    <property type="match status" value="1"/>
</dbReference>
<feature type="non-terminal residue" evidence="2">
    <location>
        <position position="460"/>
    </location>
</feature>